<dbReference type="AlphaFoldDB" id="A0A8J6QM87"/>
<evidence type="ECO:0000313" key="2">
    <source>
        <dbReference type="Proteomes" id="UP000638014"/>
    </source>
</evidence>
<keyword evidence="2" id="KW-1185">Reference proteome</keyword>
<dbReference type="RefSeq" id="WP_191145811.1">
    <property type="nucleotide sequence ID" value="NZ_JACXAF010000022.1"/>
</dbReference>
<protein>
    <submittedName>
        <fullName evidence="1">Uncharacterized protein</fullName>
    </submittedName>
</protein>
<organism evidence="1 2">
    <name type="scientific">Neiella litorisoli</name>
    <dbReference type="NCBI Taxonomy" id="2771431"/>
    <lineage>
        <taxon>Bacteria</taxon>
        <taxon>Pseudomonadati</taxon>
        <taxon>Pseudomonadota</taxon>
        <taxon>Gammaproteobacteria</taxon>
        <taxon>Alteromonadales</taxon>
        <taxon>Echinimonadaceae</taxon>
        <taxon>Neiella</taxon>
    </lineage>
</organism>
<proteinExistence type="predicted"/>
<name>A0A8J6QM87_9GAMM</name>
<accession>A0A8J6QM87</accession>
<dbReference type="EMBL" id="JACXAF010000022">
    <property type="protein sequence ID" value="MBD1390746.1"/>
    <property type="molecule type" value="Genomic_DNA"/>
</dbReference>
<comment type="caution">
    <text evidence="1">The sequence shown here is derived from an EMBL/GenBank/DDBJ whole genome shotgun (WGS) entry which is preliminary data.</text>
</comment>
<sequence length="258" mass="29033">MSEQRANETPRINWQLSNDDFSAGSSITTEVHPSDPDIYRGLLPHQTERQIADILVDGLTEEQRVSFIEGPTESIPSRLVEQPYLIGSVVDKIKELEQSTFRQYLLALIGGLPEQQRMFAVEQLMSSNRQIDQMDAVALLKLDQRTLSISQQAQLLDAYYEIDDVTQRLQLLSDLNIENGIDKEIFTDLLIQLNSEDEEHIQQSLAVMSTWVGWSNGNLPEGHTQELIGFLNSLINDTGRDIDIRLSALGVLQGINGN</sequence>
<gene>
    <name evidence="1" type="ORF">IC617_15045</name>
</gene>
<evidence type="ECO:0000313" key="1">
    <source>
        <dbReference type="EMBL" id="MBD1390746.1"/>
    </source>
</evidence>
<reference evidence="1" key="1">
    <citation type="submission" date="2020-09" db="EMBL/GenBank/DDBJ databases">
        <title>A novel bacterium of genus Neiella, isolated from South China Sea.</title>
        <authorList>
            <person name="Huang H."/>
            <person name="Mo K."/>
            <person name="Hu Y."/>
        </authorList>
    </citation>
    <scope>NUCLEOTIDE SEQUENCE</scope>
    <source>
        <strain evidence="1">HB171785</strain>
    </source>
</reference>
<dbReference type="Proteomes" id="UP000638014">
    <property type="component" value="Unassembled WGS sequence"/>
</dbReference>